<evidence type="ECO:0000256" key="6">
    <source>
        <dbReference type="ARBA" id="ARBA00023237"/>
    </source>
</evidence>
<feature type="domain" description="TonB-dependent receptor plug" evidence="8">
    <location>
        <begin position="130"/>
        <end position="234"/>
    </location>
</feature>
<dbReference type="Gene3D" id="2.170.130.10">
    <property type="entry name" value="TonB-dependent receptor, plug domain"/>
    <property type="match status" value="1"/>
</dbReference>
<keyword evidence="3 7" id="KW-1134">Transmembrane beta strand</keyword>
<dbReference type="RefSeq" id="WP_111378824.1">
    <property type="nucleotide sequence ID" value="NZ_CP043612.1"/>
</dbReference>
<evidence type="ECO:0000256" key="5">
    <source>
        <dbReference type="ARBA" id="ARBA00023136"/>
    </source>
</evidence>
<dbReference type="InterPro" id="IPR036942">
    <property type="entry name" value="Beta-barrel_TonB_sf"/>
</dbReference>
<comment type="subcellular location">
    <subcellularLocation>
        <location evidence="1 7">Cell outer membrane</location>
        <topology evidence="1 7">Multi-pass membrane protein</topology>
    </subcellularLocation>
</comment>
<proteinExistence type="inferred from homology"/>
<accession>A0A521CR88</accession>
<dbReference type="Gene3D" id="2.40.170.20">
    <property type="entry name" value="TonB-dependent receptor, beta-barrel domain"/>
    <property type="match status" value="1"/>
</dbReference>
<dbReference type="Proteomes" id="UP000319267">
    <property type="component" value="Unassembled WGS sequence"/>
</dbReference>
<evidence type="ECO:0000313" key="10">
    <source>
        <dbReference type="Proteomes" id="UP000319267"/>
    </source>
</evidence>
<evidence type="ECO:0000256" key="7">
    <source>
        <dbReference type="PROSITE-ProRule" id="PRU01360"/>
    </source>
</evidence>
<evidence type="ECO:0000256" key="1">
    <source>
        <dbReference type="ARBA" id="ARBA00004571"/>
    </source>
</evidence>
<dbReference type="Pfam" id="PF13715">
    <property type="entry name" value="CarbopepD_reg_2"/>
    <property type="match status" value="1"/>
</dbReference>
<keyword evidence="5 7" id="KW-0472">Membrane</keyword>
<dbReference type="InterPro" id="IPR023997">
    <property type="entry name" value="TonB-dep_OMP_SusC/RagA_CS"/>
</dbReference>
<evidence type="ECO:0000259" key="8">
    <source>
        <dbReference type="Pfam" id="PF07715"/>
    </source>
</evidence>
<dbReference type="GO" id="GO:0009279">
    <property type="term" value="C:cell outer membrane"/>
    <property type="evidence" value="ECO:0007669"/>
    <property type="project" value="UniProtKB-SubCell"/>
</dbReference>
<dbReference type="AlphaFoldDB" id="A0A521CR88"/>
<dbReference type="SUPFAM" id="SSF49464">
    <property type="entry name" value="Carboxypeptidase regulatory domain-like"/>
    <property type="match status" value="1"/>
</dbReference>
<comment type="similarity">
    <text evidence="7">Belongs to the TonB-dependent receptor family.</text>
</comment>
<dbReference type="InterPro" id="IPR039426">
    <property type="entry name" value="TonB-dep_rcpt-like"/>
</dbReference>
<protein>
    <submittedName>
        <fullName evidence="9">TonB-linked outer membrane protein, SusC/RagA family</fullName>
    </submittedName>
</protein>
<dbReference type="InterPro" id="IPR037066">
    <property type="entry name" value="Plug_dom_sf"/>
</dbReference>
<dbReference type="InterPro" id="IPR023996">
    <property type="entry name" value="TonB-dep_OMP_SusC/RagA"/>
</dbReference>
<dbReference type="InterPro" id="IPR012910">
    <property type="entry name" value="Plug_dom"/>
</dbReference>
<sequence length="1018" mass="112319">MITKQKLLLYCNFLLPKTNWILAVLMLLLSVNQMSAQGKTITGVVTSTQDNLPLPGVNIVIKGTKTVATTGFDGEYSIKASPNDVLVFSFIGFQNKEIAVGSQSKIDVALGEDTNKLNEVVVIGYGTQKKSDLTGSVSVVNLESAKKVVTYDAAKMLQGQVPGVTVQSSGEPGGFVNVKIRGITSFSNNNPLFVIDGIMVDSPYDFAPGEIESMQVLKDASSAAIYGVRGANGVVIITTKKGRQGKMDIKFKSIVGLQNVAKKWDVTDRLGYQKITSEAERNRDLRAGVPVSIAPGNDPNSSSYISNVNTDWQKESFQTGVVQNQALTFTGGAESIAYSFNVDYFKNTSYIKTPQDYERLSTNLNLNGKKGKFKYGAKIAYTQSDKEIFNEYNAGQTIVSDILGAIPTMPVYDSNRLGGYGGTDNLTQRAISMNPIGYNNLIDNNGKRHRFIGDVWGEVEIVKGLKYKLDVSYDRTDWENRKFIPPSDLGWYYVTTNDEASLDVETGNELRTFLNNLLTYEVTLGKHKIDALAGWIQEKRDYHRYNMRGVGFTPNDIPMLQYADARNASEYKFTITGISYISRLNYSYDDRYLLQANFRQDKTSLFSEKNNSANFYSFSGGWKISNEKFWTLPEWISNIKLRGGYGTLGNNTISQYFFASTVNSFAGYDFNNELAPGTTVVAALDPNVKWEKSTNSNVGIELGFLNNDLQFTAEYFIKKSNDLLLGVPLPYSTGAFPASVTTNAGSMKNSGVEFTASYSNHHHKFKYDISGNFGTLKNEVTKMGVNGNPIYGAVSKTEVGRSVGEMFAWEAIGIFQNAAEVAASPTQTGAAPGDVKFRDVNGDGAITDADRTFQGVTIPKYGFGLNFSASYSNFDFSMFWQGAGGNKVFNAMYRNLMIGQYTNHHTDELNYWTPTNTNTNIPAPVIGDPNGNSRDSNRFIESGDYVKLQTMEIGYNIPIKDKFIEKAKVYLNGQNLLIISKYKGYDPDFNSDGLLSRGYDAGSFPNPRTISLGVEVSF</sequence>
<evidence type="ECO:0000256" key="4">
    <source>
        <dbReference type="ARBA" id="ARBA00022692"/>
    </source>
</evidence>
<dbReference type="InterPro" id="IPR008969">
    <property type="entry name" value="CarboxyPept-like_regulatory"/>
</dbReference>
<dbReference type="EMBL" id="FXTQ01000002">
    <property type="protein sequence ID" value="SMO61926.1"/>
    <property type="molecule type" value="Genomic_DNA"/>
</dbReference>
<evidence type="ECO:0000256" key="2">
    <source>
        <dbReference type="ARBA" id="ARBA00022448"/>
    </source>
</evidence>
<gene>
    <name evidence="9" type="ORF">SAMN06265220_102560</name>
</gene>
<organism evidence="9 10">
    <name type="scientific">Flavobacterium nitrogenifigens</name>
    <dbReference type="NCBI Taxonomy" id="1617283"/>
    <lineage>
        <taxon>Bacteria</taxon>
        <taxon>Pseudomonadati</taxon>
        <taxon>Bacteroidota</taxon>
        <taxon>Flavobacteriia</taxon>
        <taxon>Flavobacteriales</taxon>
        <taxon>Flavobacteriaceae</taxon>
        <taxon>Flavobacterium</taxon>
    </lineage>
</organism>
<dbReference type="Gene3D" id="2.60.40.1120">
    <property type="entry name" value="Carboxypeptidase-like, regulatory domain"/>
    <property type="match status" value="1"/>
</dbReference>
<keyword evidence="6 7" id="KW-0998">Cell outer membrane</keyword>
<dbReference type="SUPFAM" id="SSF56935">
    <property type="entry name" value="Porins"/>
    <property type="match status" value="1"/>
</dbReference>
<keyword evidence="2 7" id="KW-0813">Transport</keyword>
<evidence type="ECO:0000313" key="9">
    <source>
        <dbReference type="EMBL" id="SMO61926.1"/>
    </source>
</evidence>
<evidence type="ECO:0000256" key="3">
    <source>
        <dbReference type="ARBA" id="ARBA00022452"/>
    </source>
</evidence>
<name>A0A521CR88_9FLAO</name>
<dbReference type="Pfam" id="PF07715">
    <property type="entry name" value="Plug"/>
    <property type="match status" value="1"/>
</dbReference>
<keyword evidence="10" id="KW-1185">Reference proteome</keyword>
<reference evidence="9 10" key="1">
    <citation type="submission" date="2017-05" db="EMBL/GenBank/DDBJ databases">
        <authorList>
            <person name="Varghese N."/>
            <person name="Submissions S."/>
        </authorList>
    </citation>
    <scope>NUCLEOTIDE SEQUENCE [LARGE SCALE GENOMIC DNA]</scope>
    <source>
        <strain evidence="9 10">DSM 29982</strain>
    </source>
</reference>
<dbReference type="NCBIfam" id="TIGR04056">
    <property type="entry name" value="OMP_RagA_SusC"/>
    <property type="match status" value="1"/>
</dbReference>
<dbReference type="NCBIfam" id="TIGR04057">
    <property type="entry name" value="SusC_RagA_signa"/>
    <property type="match status" value="1"/>
</dbReference>
<keyword evidence="4 7" id="KW-0812">Transmembrane</keyword>
<dbReference type="OrthoDB" id="9768177at2"/>
<dbReference type="PROSITE" id="PS52016">
    <property type="entry name" value="TONB_DEPENDENT_REC_3"/>
    <property type="match status" value="1"/>
</dbReference>